<proteinExistence type="predicted"/>
<keyword evidence="3 6" id="KW-0479">Metal-binding</keyword>
<comment type="caution">
    <text evidence="9">The sequence shown here is derived from an EMBL/GenBank/DDBJ whole genome shotgun (WGS) entry which is preliminary data.</text>
</comment>
<evidence type="ECO:0000256" key="3">
    <source>
        <dbReference type="ARBA" id="ARBA00022723"/>
    </source>
</evidence>
<dbReference type="EMBL" id="JAKZFC010000001">
    <property type="protein sequence ID" value="MCH7321090.1"/>
    <property type="molecule type" value="Genomic_DNA"/>
</dbReference>
<evidence type="ECO:0000313" key="10">
    <source>
        <dbReference type="Proteomes" id="UP001316087"/>
    </source>
</evidence>
<evidence type="ECO:0000259" key="8">
    <source>
        <dbReference type="PROSITE" id="PS51007"/>
    </source>
</evidence>
<protein>
    <submittedName>
        <fullName evidence="9">Cytochrome c</fullName>
    </submittedName>
</protein>
<keyword evidence="7" id="KW-0812">Transmembrane</keyword>
<evidence type="ECO:0000313" key="9">
    <source>
        <dbReference type="EMBL" id="MCH7321090.1"/>
    </source>
</evidence>
<keyword evidence="7" id="KW-1133">Transmembrane helix</keyword>
<dbReference type="SUPFAM" id="SSF46626">
    <property type="entry name" value="Cytochrome c"/>
    <property type="match status" value="1"/>
</dbReference>
<reference evidence="9 10" key="1">
    <citation type="submission" date="2022-03" db="EMBL/GenBank/DDBJ databases">
        <authorList>
            <person name="Jo J.-H."/>
            <person name="Im W.-T."/>
        </authorList>
    </citation>
    <scope>NUCLEOTIDE SEQUENCE [LARGE SCALE GENOMIC DNA]</scope>
    <source>
        <strain evidence="9 10">MA9</strain>
    </source>
</reference>
<keyword evidence="5 6" id="KW-0408">Iron</keyword>
<evidence type="ECO:0000256" key="6">
    <source>
        <dbReference type="PROSITE-ProRule" id="PRU00433"/>
    </source>
</evidence>
<evidence type="ECO:0000256" key="2">
    <source>
        <dbReference type="ARBA" id="ARBA00022617"/>
    </source>
</evidence>
<keyword evidence="7" id="KW-0472">Membrane</keyword>
<gene>
    <name evidence="9" type="ORF">LZ480_04225</name>
</gene>
<dbReference type="InterPro" id="IPR009056">
    <property type="entry name" value="Cyt_c-like_dom"/>
</dbReference>
<dbReference type="RefSeq" id="WP_241368127.1">
    <property type="nucleotide sequence ID" value="NZ_JAKZFC010000001.1"/>
</dbReference>
<dbReference type="PANTHER" id="PTHR37823">
    <property type="entry name" value="CYTOCHROME C-553-LIKE"/>
    <property type="match status" value="1"/>
</dbReference>
<keyword evidence="2 6" id="KW-0349">Heme</keyword>
<keyword evidence="1" id="KW-0813">Transport</keyword>
<dbReference type="Pfam" id="PF13442">
    <property type="entry name" value="Cytochrome_CBB3"/>
    <property type="match status" value="1"/>
</dbReference>
<evidence type="ECO:0000256" key="7">
    <source>
        <dbReference type="SAM" id="Phobius"/>
    </source>
</evidence>
<accession>A0ABS9UAD4</accession>
<dbReference type="InterPro" id="IPR012218">
    <property type="entry name" value="Cyt_c_BACSU-c550-type"/>
</dbReference>
<dbReference type="PROSITE" id="PS51007">
    <property type="entry name" value="CYTC"/>
    <property type="match status" value="1"/>
</dbReference>
<keyword evidence="10" id="KW-1185">Reference proteome</keyword>
<evidence type="ECO:0000256" key="4">
    <source>
        <dbReference type="ARBA" id="ARBA00022982"/>
    </source>
</evidence>
<evidence type="ECO:0000256" key="5">
    <source>
        <dbReference type="ARBA" id="ARBA00023004"/>
    </source>
</evidence>
<dbReference type="InterPro" id="IPR051811">
    <property type="entry name" value="Cytochrome_c550/c551-like"/>
</dbReference>
<keyword evidence="4" id="KW-0249">Electron transport</keyword>
<name>A0ABS9UAD4_9BACL</name>
<dbReference type="Gene3D" id="1.10.760.10">
    <property type="entry name" value="Cytochrome c-like domain"/>
    <property type="match status" value="1"/>
</dbReference>
<dbReference type="PIRSF" id="PIRSF000025">
    <property type="entry name" value="Cytc_Bsub_c550"/>
    <property type="match status" value="1"/>
</dbReference>
<feature type="domain" description="Cytochrome c" evidence="8">
    <location>
        <begin position="42"/>
        <end position="111"/>
    </location>
</feature>
<sequence>MKNNPLIPYVLIMVFGIGLIFFMSFEGAADKNSADGEGSGATAEISGEEVAQKNCISCHGGDLQGQGPAPAIAGLDAAHIQEVALNGQGAMPVILKTEAEAQAVAEYISGL</sequence>
<organism evidence="9 10">
    <name type="scientific">Solibacillus palustris</name>
    <dbReference type="NCBI Taxonomy" id="2908203"/>
    <lineage>
        <taxon>Bacteria</taxon>
        <taxon>Bacillati</taxon>
        <taxon>Bacillota</taxon>
        <taxon>Bacilli</taxon>
        <taxon>Bacillales</taxon>
        <taxon>Caryophanaceae</taxon>
        <taxon>Solibacillus</taxon>
    </lineage>
</organism>
<dbReference type="Proteomes" id="UP001316087">
    <property type="component" value="Unassembled WGS sequence"/>
</dbReference>
<dbReference type="InterPro" id="IPR036909">
    <property type="entry name" value="Cyt_c-like_dom_sf"/>
</dbReference>
<feature type="transmembrane region" description="Helical" evidence="7">
    <location>
        <begin position="6"/>
        <end position="25"/>
    </location>
</feature>
<evidence type="ECO:0000256" key="1">
    <source>
        <dbReference type="ARBA" id="ARBA00022448"/>
    </source>
</evidence>
<dbReference type="PANTHER" id="PTHR37823:SF4">
    <property type="entry name" value="MENAQUINOL-CYTOCHROME C REDUCTASE CYTOCHROME B_C SUBUNIT"/>
    <property type="match status" value="1"/>
</dbReference>